<organism evidence="2 3">
    <name type="scientific">Armatimonas rosea</name>
    <dbReference type="NCBI Taxonomy" id="685828"/>
    <lineage>
        <taxon>Bacteria</taxon>
        <taxon>Bacillati</taxon>
        <taxon>Armatimonadota</taxon>
        <taxon>Armatimonadia</taxon>
        <taxon>Armatimonadales</taxon>
        <taxon>Armatimonadaceae</taxon>
        <taxon>Armatimonas</taxon>
    </lineage>
</organism>
<comment type="caution">
    <text evidence="2">The sequence shown here is derived from an EMBL/GenBank/DDBJ whole genome shotgun (WGS) entry which is preliminary data.</text>
</comment>
<gene>
    <name evidence="2" type="ORF">HNQ39_001672</name>
</gene>
<dbReference type="AlphaFoldDB" id="A0A7W9SNI7"/>
<dbReference type="EMBL" id="JACHGW010000002">
    <property type="protein sequence ID" value="MBB6049881.1"/>
    <property type="molecule type" value="Genomic_DNA"/>
</dbReference>
<evidence type="ECO:0000256" key="1">
    <source>
        <dbReference type="SAM" id="SignalP"/>
    </source>
</evidence>
<name>A0A7W9SNI7_ARMRO</name>
<accession>A0A7W9SNI7</accession>
<dbReference type="RefSeq" id="WP_184193787.1">
    <property type="nucleotide sequence ID" value="NZ_JACHGW010000002.1"/>
</dbReference>
<proteinExistence type="predicted"/>
<dbReference type="InterPro" id="IPR014917">
    <property type="entry name" value="DUF1800"/>
</dbReference>
<evidence type="ECO:0000313" key="2">
    <source>
        <dbReference type="EMBL" id="MBB6049881.1"/>
    </source>
</evidence>
<feature type="signal peptide" evidence="1">
    <location>
        <begin position="1"/>
        <end position="20"/>
    </location>
</feature>
<protein>
    <submittedName>
        <fullName evidence="2">Uncharacterized protein (DUF1800 family)</fullName>
    </submittedName>
</protein>
<dbReference type="Pfam" id="PF08811">
    <property type="entry name" value="DUF1800"/>
    <property type="match status" value="1"/>
</dbReference>
<dbReference type="Proteomes" id="UP000520814">
    <property type="component" value="Unassembled WGS sequence"/>
</dbReference>
<reference evidence="2 3" key="1">
    <citation type="submission" date="2020-08" db="EMBL/GenBank/DDBJ databases">
        <title>Genomic Encyclopedia of Type Strains, Phase IV (KMG-IV): sequencing the most valuable type-strain genomes for metagenomic binning, comparative biology and taxonomic classification.</title>
        <authorList>
            <person name="Goeker M."/>
        </authorList>
    </citation>
    <scope>NUCLEOTIDE SEQUENCE [LARGE SCALE GENOMIC DNA]</scope>
    <source>
        <strain evidence="2 3">DSM 23562</strain>
    </source>
</reference>
<sequence length="649" mass="70230">MIITTTLLALALGAAAPAPPADKALTEEQRIVHVLNRLGFGPRPGDIERVKAIGLKNYINQQLHPETLKDQAVAAKTAGYEALKLTGLEIAELERGVQMNNARLLQLQNQLAQRGATGASQAIQNGVAAAQTGTPPPPQQQAQGIMEVMRNATPEERKQLEEGRMARQRVNDAGSQLVMNKLVRAVESEKQLQEVLVDFWSNHFNIDATKVRAAKVTDEEQAIRPHVLGKFSELLKASAHSAAMMLYLDNAQSVAAQPEQPQGRFGAQRQFSFDQVKQGALNGIPMANQLMARVREIAKNQNLSEEEAYKRLTSQGLPNRSALAQRQRAGLNENYAREVMELHTLGVDGGYTQKDVTELARCLTGWGVRGGRYGGEFEFHANLHDKNPKEVLGITFPAGGGQEEGEKMLDVLANHPATIKNISTKLCRRFVSDTPPASLVNKCVATWKKTDGDIREILTTIFASPEFNSASAFKSKVKSPFEYVVSAARALGATVETAPPAAPGPFGGMRPAVGINIFAPNGAGQTNQRLLAGQVGLLGQPLFNYAFPTGYPEESSKWVSSGALIGRINFALALVNGRISDADLSKALPFSETPNKPTPAMIELLGEQLTGTPLSAATRKTLQKQTEGDEFSAKRLAALILGSPEFQRR</sequence>
<feature type="chain" id="PRO_5030585576" evidence="1">
    <location>
        <begin position="21"/>
        <end position="649"/>
    </location>
</feature>
<keyword evidence="3" id="KW-1185">Reference proteome</keyword>
<keyword evidence="1" id="KW-0732">Signal</keyword>
<evidence type="ECO:0000313" key="3">
    <source>
        <dbReference type="Proteomes" id="UP000520814"/>
    </source>
</evidence>